<evidence type="ECO:0000313" key="1">
    <source>
        <dbReference type="EMBL" id="VDC43334.1"/>
    </source>
</evidence>
<accession>A0A3P5YBH6</accession>
<name>A0A3P5YBH6_STRCB</name>
<evidence type="ECO:0000313" key="2">
    <source>
        <dbReference type="Proteomes" id="UP000280759"/>
    </source>
</evidence>
<evidence type="ECO:0008006" key="3">
    <source>
        <dbReference type="Google" id="ProtNLM"/>
    </source>
</evidence>
<organism evidence="1 2">
    <name type="scientific">Streptococcus canis</name>
    <dbReference type="NCBI Taxonomy" id="1329"/>
    <lineage>
        <taxon>Bacteria</taxon>
        <taxon>Bacillati</taxon>
        <taxon>Bacillota</taxon>
        <taxon>Bacilli</taxon>
        <taxon>Lactobacillales</taxon>
        <taxon>Streptococcaceae</taxon>
        <taxon>Streptococcus</taxon>
    </lineage>
</organism>
<protein>
    <recommendedName>
        <fullName evidence="3">Phosphoglycerate mutase</fullName>
    </recommendedName>
</protein>
<dbReference type="Proteomes" id="UP000280759">
    <property type="component" value="Unassembled WGS sequence"/>
</dbReference>
<dbReference type="SUPFAM" id="SSF53254">
    <property type="entry name" value="Phosphoglycerate mutase-like"/>
    <property type="match status" value="1"/>
</dbReference>
<dbReference type="InterPro" id="IPR013078">
    <property type="entry name" value="His_Pase_superF_clade-1"/>
</dbReference>
<dbReference type="Gene3D" id="3.40.50.1240">
    <property type="entry name" value="Phosphoglycerate mutase-like"/>
    <property type="match status" value="1"/>
</dbReference>
<proteinExistence type="predicted"/>
<sequence>MKIIILSDLRECNLSDEWVKDFNEIAQKQWEEFNFKRPNGESLKEVQERNIKALNHMLSESKNQTVVIGTHETALSTIINDYKPEFRYEAFNTIKPVFPWVVSFEFEGEAFKEIRYWY</sequence>
<dbReference type="Pfam" id="PF00300">
    <property type="entry name" value="His_Phos_1"/>
    <property type="match status" value="1"/>
</dbReference>
<reference evidence="1 2" key="1">
    <citation type="submission" date="2018-10" db="EMBL/GenBank/DDBJ databases">
        <authorList>
            <consortium name="Molecular Microbiology and Infection Unit (UMMI)"/>
            <person name="Machado M."/>
        </authorList>
    </citation>
    <scope>NUCLEOTIDE SEQUENCE [LARGE SCALE GENOMIC DNA]</scope>
    <source>
        <strain evidence="1">FMV2238.02</strain>
    </source>
</reference>
<keyword evidence="2" id="KW-1185">Reference proteome</keyword>
<dbReference type="EMBL" id="UXEP01000033">
    <property type="protein sequence ID" value="VDC43334.1"/>
    <property type="molecule type" value="Genomic_DNA"/>
</dbReference>
<dbReference type="AlphaFoldDB" id="A0A3P5YBH6"/>
<gene>
    <name evidence="1" type="ORF">FMV2238Y02_18330</name>
</gene>
<dbReference type="RefSeq" id="WP_254388105.1">
    <property type="nucleotide sequence ID" value="NZ_CP053792.1"/>
</dbReference>
<dbReference type="InterPro" id="IPR029033">
    <property type="entry name" value="His_PPase_superfam"/>
</dbReference>